<proteinExistence type="predicted"/>
<evidence type="ECO:0000256" key="8">
    <source>
        <dbReference type="SAM" id="SignalP"/>
    </source>
</evidence>
<evidence type="ECO:0000256" key="6">
    <source>
        <dbReference type="ARBA" id="ARBA00022833"/>
    </source>
</evidence>
<sequence>MYKIVSSLAFTALAASLAVAYPAHAAGKAQAATVKEAPLRAHLAFLSSDAVEGRGTGQRGGELTVTYLETQSAAIGLQPANNGSYRQPVKIAGVRSLPAKSNLGITAGGQALPLQFGPDWVWGPGDAQADHTLDAELVFVGYGIQAPEEGWDDFKGQDLKGKVLVMMVNDPKPTALEPKRFNGEGLTYYGRWTYKLEEAARQGAAGVLLIHTDASASYGWSVVQNSWANAERFQLAEGKLGTGLQGWMTDATARKLFAAGGQDLDKLRAAAEDKNFRPVVLNARVKGEARAEVRTLNEFNVAGVVPGTDPKLKDEVVIYSAHWDHMGKQGTEGDTIFNGAVDNASGTAALLAMAQEAVRNPAKRSQMFLWVAAEEQGLLGSAAYAAKPLWPIEKTVANLNLDSLNFVGLVKDVSTPGSERTDLGALAAATARSMGLTVAPSRPDLAGGYFRSDHFSFAKAGVPAFSVGAGHGWVKDVEASKAKQASYRAKYHQVSDEYDPNWDLSGMVQQAQFTLNLGRMVADSPKAPQWKAGDPFGKARTSAK</sequence>
<organism evidence="10 11">
    <name type="scientific">Massilia agri</name>
    <dbReference type="NCBI Taxonomy" id="1886785"/>
    <lineage>
        <taxon>Bacteria</taxon>
        <taxon>Pseudomonadati</taxon>
        <taxon>Pseudomonadota</taxon>
        <taxon>Betaproteobacteria</taxon>
        <taxon>Burkholderiales</taxon>
        <taxon>Oxalobacteraceae</taxon>
        <taxon>Telluria group</taxon>
        <taxon>Massilia</taxon>
    </lineage>
</organism>
<evidence type="ECO:0000313" key="10">
    <source>
        <dbReference type="EMBL" id="MCS0595449.1"/>
    </source>
</evidence>
<evidence type="ECO:0000256" key="7">
    <source>
        <dbReference type="SAM" id="MobiDB-lite"/>
    </source>
</evidence>
<dbReference type="RefSeq" id="WP_258826511.1">
    <property type="nucleotide sequence ID" value="NZ_JANUHA010000002.1"/>
</dbReference>
<keyword evidence="5" id="KW-0378">Hydrolase</keyword>
<dbReference type="InterPro" id="IPR007484">
    <property type="entry name" value="Peptidase_M28"/>
</dbReference>
<keyword evidence="4 8" id="KW-0732">Signal</keyword>
<dbReference type="PANTHER" id="PTHR12147:SF56">
    <property type="entry name" value="AMINOPEPTIDASE YDR415C-RELATED"/>
    <property type="match status" value="1"/>
</dbReference>
<feature type="chain" id="PRO_5045995941" evidence="8">
    <location>
        <begin position="26"/>
        <end position="544"/>
    </location>
</feature>
<evidence type="ECO:0000256" key="3">
    <source>
        <dbReference type="ARBA" id="ARBA00022723"/>
    </source>
</evidence>
<protein>
    <submittedName>
        <fullName evidence="10">M28 family peptidase</fullName>
    </submittedName>
</protein>
<dbReference type="InterPro" id="IPR045175">
    <property type="entry name" value="M28_fam"/>
</dbReference>
<dbReference type="PANTHER" id="PTHR12147">
    <property type="entry name" value="METALLOPEPTIDASE M28 FAMILY MEMBER"/>
    <property type="match status" value="1"/>
</dbReference>
<accession>A0ABT2AGU0</accession>
<keyword evidence="2" id="KW-0645">Protease</keyword>
<dbReference type="Pfam" id="PF04389">
    <property type="entry name" value="Peptidase_M28"/>
    <property type="match status" value="1"/>
</dbReference>
<dbReference type="SUPFAM" id="SSF53187">
    <property type="entry name" value="Zn-dependent exopeptidases"/>
    <property type="match status" value="1"/>
</dbReference>
<evidence type="ECO:0000256" key="1">
    <source>
        <dbReference type="ARBA" id="ARBA00022438"/>
    </source>
</evidence>
<keyword evidence="3" id="KW-0479">Metal-binding</keyword>
<dbReference type="SUPFAM" id="SSF52025">
    <property type="entry name" value="PA domain"/>
    <property type="match status" value="1"/>
</dbReference>
<keyword evidence="6" id="KW-0862">Zinc</keyword>
<comment type="caution">
    <text evidence="10">The sequence shown here is derived from an EMBL/GenBank/DDBJ whole genome shotgun (WGS) entry which is preliminary data.</text>
</comment>
<gene>
    <name evidence="10" type="ORF">NX780_03715</name>
</gene>
<evidence type="ECO:0000259" key="9">
    <source>
        <dbReference type="Pfam" id="PF04389"/>
    </source>
</evidence>
<name>A0ABT2AGU0_9BURK</name>
<feature type="domain" description="Peptidase M28" evidence="9">
    <location>
        <begin position="300"/>
        <end position="511"/>
    </location>
</feature>
<dbReference type="Gene3D" id="3.50.30.30">
    <property type="match status" value="1"/>
</dbReference>
<feature type="signal peptide" evidence="8">
    <location>
        <begin position="1"/>
        <end position="25"/>
    </location>
</feature>
<evidence type="ECO:0000256" key="4">
    <source>
        <dbReference type="ARBA" id="ARBA00022729"/>
    </source>
</evidence>
<dbReference type="Proteomes" id="UP001206572">
    <property type="component" value="Unassembled WGS sequence"/>
</dbReference>
<evidence type="ECO:0000256" key="2">
    <source>
        <dbReference type="ARBA" id="ARBA00022670"/>
    </source>
</evidence>
<dbReference type="InterPro" id="IPR046450">
    <property type="entry name" value="PA_dom_sf"/>
</dbReference>
<evidence type="ECO:0000313" key="11">
    <source>
        <dbReference type="Proteomes" id="UP001206572"/>
    </source>
</evidence>
<evidence type="ECO:0000256" key="5">
    <source>
        <dbReference type="ARBA" id="ARBA00022801"/>
    </source>
</evidence>
<dbReference type="Gene3D" id="3.40.630.10">
    <property type="entry name" value="Zn peptidases"/>
    <property type="match status" value="1"/>
</dbReference>
<feature type="region of interest" description="Disordered" evidence="7">
    <location>
        <begin position="524"/>
        <end position="544"/>
    </location>
</feature>
<keyword evidence="1" id="KW-0031">Aminopeptidase</keyword>
<keyword evidence="11" id="KW-1185">Reference proteome</keyword>
<dbReference type="EMBL" id="JANUHA010000002">
    <property type="protein sequence ID" value="MCS0595449.1"/>
    <property type="molecule type" value="Genomic_DNA"/>
</dbReference>
<reference evidence="10 11" key="1">
    <citation type="submission" date="2022-08" db="EMBL/GenBank/DDBJ databases">
        <title>Reclassification of Massilia species as members of the genera Telluria, Duganella, Pseudoduganella, Mokoshia gen. nov. and Zemynaea gen. nov. using orthogonal and non-orthogonal genome-based approaches.</title>
        <authorList>
            <person name="Bowman J.P."/>
        </authorList>
    </citation>
    <scope>NUCLEOTIDE SEQUENCE [LARGE SCALE GENOMIC DNA]</scope>
    <source>
        <strain evidence="10 11">JCM 31661</strain>
    </source>
</reference>